<feature type="binding site" evidence="5 6">
    <location>
        <position position="67"/>
    </location>
    <ligand>
        <name>substrate</name>
    </ligand>
</feature>
<evidence type="ECO:0000256" key="1">
    <source>
        <dbReference type="ARBA" id="ARBA00007301"/>
    </source>
</evidence>
<dbReference type="Pfam" id="PF10590">
    <property type="entry name" value="PNP_phzG_C"/>
    <property type="match status" value="1"/>
</dbReference>
<reference evidence="10" key="1">
    <citation type="submission" date="2023-07" db="EMBL/GenBank/DDBJ databases">
        <title>Sequencing the genomes of 1000 actinobacteria strains.</title>
        <authorList>
            <person name="Klenk H.-P."/>
        </authorList>
    </citation>
    <scope>NUCLEOTIDE SEQUENCE</scope>
    <source>
        <strain evidence="10">DSM 44707</strain>
    </source>
</reference>
<dbReference type="InterPro" id="IPR019740">
    <property type="entry name" value="Pyridox_Oxase_CS"/>
</dbReference>
<dbReference type="EC" id="1.4.3.5" evidence="5"/>
<feature type="binding site" evidence="5 6">
    <location>
        <position position="124"/>
    </location>
    <ligand>
        <name>substrate</name>
    </ligand>
</feature>
<dbReference type="Pfam" id="PF01243">
    <property type="entry name" value="PNPOx_N"/>
    <property type="match status" value="1"/>
</dbReference>
<evidence type="ECO:0000313" key="10">
    <source>
        <dbReference type="EMBL" id="MDR7279615.1"/>
    </source>
</evidence>
<dbReference type="PROSITE" id="PS01064">
    <property type="entry name" value="PYRIDOX_OXIDASE"/>
    <property type="match status" value="1"/>
</dbReference>
<comment type="subunit">
    <text evidence="5">Homodimer.</text>
</comment>
<dbReference type="InterPro" id="IPR000659">
    <property type="entry name" value="Pyridox_Oxase"/>
</dbReference>
<feature type="domain" description="Pyridoxamine 5'-phosphate oxidase N-terminal" evidence="8">
    <location>
        <begin position="36"/>
        <end position="159"/>
    </location>
</feature>
<keyword evidence="5" id="KW-0664">Pyridoxine biosynthesis</keyword>
<dbReference type="InterPro" id="IPR011576">
    <property type="entry name" value="Pyridox_Oxase_N"/>
</dbReference>
<dbReference type="EMBL" id="JAVDYB010000001">
    <property type="protein sequence ID" value="MDR7279615.1"/>
    <property type="molecule type" value="Genomic_DNA"/>
</dbReference>
<dbReference type="PANTHER" id="PTHR10851">
    <property type="entry name" value="PYRIDOXINE-5-PHOSPHATE OXIDASE"/>
    <property type="match status" value="1"/>
</dbReference>
<dbReference type="PIRSF" id="PIRSF000190">
    <property type="entry name" value="Pyd_amn-ph_oxd"/>
    <property type="match status" value="1"/>
</dbReference>
<feature type="binding site" evidence="5 7">
    <location>
        <begin position="77"/>
        <end position="78"/>
    </location>
    <ligand>
        <name>FMN</name>
        <dbReference type="ChEBI" id="CHEBI:58210"/>
    </ligand>
</feature>
<comment type="catalytic activity">
    <reaction evidence="5">
        <text>pyridoxamine 5'-phosphate + O2 + H2O = pyridoxal 5'-phosphate + H2O2 + NH4(+)</text>
        <dbReference type="Rhea" id="RHEA:15817"/>
        <dbReference type="ChEBI" id="CHEBI:15377"/>
        <dbReference type="ChEBI" id="CHEBI:15379"/>
        <dbReference type="ChEBI" id="CHEBI:16240"/>
        <dbReference type="ChEBI" id="CHEBI:28938"/>
        <dbReference type="ChEBI" id="CHEBI:58451"/>
        <dbReference type="ChEBI" id="CHEBI:597326"/>
        <dbReference type="EC" id="1.4.3.5"/>
    </reaction>
</comment>
<keyword evidence="3 5" id="KW-0288">FMN</keyword>
<dbReference type="AlphaFoldDB" id="A0AAE4CFG8"/>
<comment type="function">
    <text evidence="5">Catalyzes the oxidation of either pyridoxine 5'-phosphate (PNP) or pyridoxamine 5'-phosphate (PMP) into pyridoxal 5'-phosphate (PLP).</text>
</comment>
<evidence type="ECO:0000256" key="5">
    <source>
        <dbReference type="HAMAP-Rule" id="MF_01629"/>
    </source>
</evidence>
<evidence type="ECO:0000313" key="11">
    <source>
        <dbReference type="Proteomes" id="UP001183643"/>
    </source>
</evidence>
<dbReference type="HAMAP" id="MF_01629">
    <property type="entry name" value="PdxH"/>
    <property type="match status" value="1"/>
</dbReference>
<feature type="binding site" evidence="5 7">
    <location>
        <position position="106"/>
    </location>
    <ligand>
        <name>FMN</name>
        <dbReference type="ChEBI" id="CHEBI:58210"/>
    </ligand>
</feature>
<feature type="binding site" evidence="5 7">
    <location>
        <position position="83"/>
    </location>
    <ligand>
        <name>FMN</name>
        <dbReference type="ChEBI" id="CHEBI:58210"/>
    </ligand>
</feature>
<evidence type="ECO:0000256" key="7">
    <source>
        <dbReference type="PIRSR" id="PIRSR000190-2"/>
    </source>
</evidence>
<feature type="binding site" evidence="5 6">
    <location>
        <position position="128"/>
    </location>
    <ligand>
        <name>substrate</name>
    </ligand>
</feature>
<dbReference type="InterPro" id="IPR019576">
    <property type="entry name" value="Pyridoxamine_oxidase_dimer_C"/>
</dbReference>
<feature type="binding site" evidence="5 6">
    <location>
        <position position="132"/>
    </location>
    <ligand>
        <name>substrate</name>
    </ligand>
</feature>
<comment type="cofactor">
    <cofactor evidence="5 7">
        <name>FMN</name>
        <dbReference type="ChEBI" id="CHEBI:58210"/>
    </cofactor>
    <text evidence="5 7">Binds 1 FMN per subunit.</text>
</comment>
<feature type="binding site" evidence="5 7">
    <location>
        <begin position="141"/>
        <end position="142"/>
    </location>
    <ligand>
        <name>FMN</name>
        <dbReference type="ChEBI" id="CHEBI:58210"/>
    </ligand>
</feature>
<evidence type="ECO:0000256" key="4">
    <source>
        <dbReference type="ARBA" id="ARBA00023002"/>
    </source>
</evidence>
<gene>
    <name evidence="5" type="primary">pdxH</name>
    <name evidence="10" type="ORF">J2S41_006393</name>
</gene>
<feature type="binding site" evidence="5 6">
    <location>
        <begin position="193"/>
        <end position="195"/>
    </location>
    <ligand>
        <name>substrate</name>
    </ligand>
</feature>
<dbReference type="GO" id="GO:0010181">
    <property type="term" value="F:FMN binding"/>
    <property type="evidence" value="ECO:0007669"/>
    <property type="project" value="UniProtKB-UniRule"/>
</dbReference>
<dbReference type="Proteomes" id="UP001183643">
    <property type="component" value="Unassembled WGS sequence"/>
</dbReference>
<comment type="pathway">
    <text evidence="5">Cofactor metabolism; pyridoxal 5'-phosphate salvage; pyridoxal 5'-phosphate from pyridoxine 5'-phosphate: step 1/1.</text>
</comment>
<dbReference type="PANTHER" id="PTHR10851:SF0">
    <property type="entry name" value="PYRIDOXINE-5'-PHOSPHATE OXIDASE"/>
    <property type="match status" value="1"/>
</dbReference>
<dbReference type="SUPFAM" id="SSF50475">
    <property type="entry name" value="FMN-binding split barrel"/>
    <property type="match status" value="1"/>
</dbReference>
<evidence type="ECO:0000256" key="6">
    <source>
        <dbReference type="PIRSR" id="PIRSR000190-1"/>
    </source>
</evidence>
<sequence length="214" mass="23956">MSDLAGMRREYHPDHGLRRADLAADWTTQFARWFAEAQAFPLPEPNAMIFSTADAEGRPSSRTVLLKDVDARGFTLFTNYGSRKGTEAAANPHGALLFPWHPMHRQVLVRGGIERVDRAETEAYFATRPRGSQLGAWASPQSTVLTGRDELEAAFEEAAARFGPDTEVPPPPHWGGLRVVPESVEFWQGRPSRLHDRLRYRRVAGGWAIERLAP</sequence>
<evidence type="ECO:0000259" key="9">
    <source>
        <dbReference type="Pfam" id="PF10590"/>
    </source>
</evidence>
<dbReference type="GO" id="GO:0008615">
    <property type="term" value="P:pyridoxine biosynthetic process"/>
    <property type="evidence" value="ECO:0007669"/>
    <property type="project" value="UniProtKB-UniRule"/>
</dbReference>
<comment type="catalytic activity">
    <reaction evidence="5">
        <text>pyridoxine 5'-phosphate + O2 = pyridoxal 5'-phosphate + H2O2</text>
        <dbReference type="Rhea" id="RHEA:15149"/>
        <dbReference type="ChEBI" id="CHEBI:15379"/>
        <dbReference type="ChEBI" id="CHEBI:16240"/>
        <dbReference type="ChEBI" id="CHEBI:58589"/>
        <dbReference type="ChEBI" id="CHEBI:597326"/>
        <dbReference type="EC" id="1.4.3.5"/>
    </reaction>
</comment>
<proteinExistence type="inferred from homology"/>
<dbReference type="Gene3D" id="2.30.110.10">
    <property type="entry name" value="Electron Transport, Fmn-binding Protein, Chain A"/>
    <property type="match status" value="1"/>
</dbReference>
<dbReference type="NCBIfam" id="NF004231">
    <property type="entry name" value="PRK05679.1"/>
    <property type="match status" value="1"/>
</dbReference>
<name>A0AAE4CFG8_9ACTN</name>
<dbReference type="RefSeq" id="WP_310373533.1">
    <property type="nucleotide sequence ID" value="NZ_JAVDYB010000001.1"/>
</dbReference>
<keyword evidence="11" id="KW-1185">Reference proteome</keyword>
<feature type="binding site" evidence="5 7">
    <location>
        <position position="197"/>
    </location>
    <ligand>
        <name>FMN</name>
        <dbReference type="ChEBI" id="CHEBI:58210"/>
    </ligand>
</feature>
<feature type="binding site" evidence="5 7">
    <location>
        <begin position="62"/>
        <end position="67"/>
    </location>
    <ligand>
        <name>FMN</name>
        <dbReference type="ChEBI" id="CHEBI:58210"/>
    </ligand>
</feature>
<keyword evidence="2 5" id="KW-0285">Flavoprotein</keyword>
<evidence type="ECO:0000256" key="2">
    <source>
        <dbReference type="ARBA" id="ARBA00022630"/>
    </source>
</evidence>
<keyword evidence="4 5" id="KW-0560">Oxidoreductase</keyword>
<feature type="binding site" evidence="5 7">
    <location>
        <position position="84"/>
    </location>
    <ligand>
        <name>FMN</name>
        <dbReference type="ChEBI" id="CHEBI:58210"/>
    </ligand>
</feature>
<feature type="binding site" evidence="6">
    <location>
        <begin position="8"/>
        <end position="11"/>
    </location>
    <ligand>
        <name>substrate</name>
    </ligand>
</feature>
<feature type="domain" description="Pyridoxine 5'-phosphate oxidase dimerisation C-terminal" evidence="9">
    <location>
        <begin position="174"/>
        <end position="214"/>
    </location>
</feature>
<dbReference type="NCBIfam" id="TIGR00558">
    <property type="entry name" value="pdxH"/>
    <property type="match status" value="1"/>
</dbReference>
<dbReference type="GO" id="GO:0004733">
    <property type="term" value="F:pyridoxamine phosphate oxidase activity"/>
    <property type="evidence" value="ECO:0007669"/>
    <property type="project" value="UniProtKB-UniRule"/>
</dbReference>
<evidence type="ECO:0000259" key="8">
    <source>
        <dbReference type="Pfam" id="PF01243"/>
    </source>
</evidence>
<accession>A0AAE4CFG8</accession>
<protein>
    <recommendedName>
        <fullName evidence="5">Pyridoxine/pyridoxamine 5'-phosphate oxidase</fullName>
        <ecNumber evidence="5">1.4.3.5</ecNumber>
    </recommendedName>
    <alternativeName>
        <fullName evidence="5">PNP/PMP oxidase</fullName>
        <shortName evidence="5">PNPOx</shortName>
    </alternativeName>
    <alternativeName>
        <fullName evidence="5">Pyridoxal 5'-phosphate synthase</fullName>
    </alternativeName>
</protein>
<comment type="pathway">
    <text evidence="5">Cofactor metabolism; pyridoxal 5'-phosphate salvage; pyridoxal 5'-phosphate from pyridoxamine 5'-phosphate: step 1/1.</text>
</comment>
<dbReference type="InterPro" id="IPR012349">
    <property type="entry name" value="Split_barrel_FMN-bd"/>
</dbReference>
<feature type="binding site" evidence="5 7">
    <location>
        <position position="187"/>
    </location>
    <ligand>
        <name>FMN</name>
        <dbReference type="ChEBI" id="CHEBI:58210"/>
    </ligand>
</feature>
<evidence type="ECO:0000256" key="3">
    <source>
        <dbReference type="ARBA" id="ARBA00022643"/>
    </source>
</evidence>
<comment type="similarity">
    <text evidence="1 5">Belongs to the pyridoxamine 5'-phosphate oxidase family.</text>
</comment>
<organism evidence="10 11">
    <name type="scientific">Catenuloplanes atrovinosus</name>
    <dbReference type="NCBI Taxonomy" id="137266"/>
    <lineage>
        <taxon>Bacteria</taxon>
        <taxon>Bacillati</taxon>
        <taxon>Actinomycetota</taxon>
        <taxon>Actinomycetes</taxon>
        <taxon>Micromonosporales</taxon>
        <taxon>Micromonosporaceae</taxon>
        <taxon>Catenuloplanes</taxon>
    </lineage>
</organism>
<comment type="caution">
    <text evidence="10">The sequence shown here is derived from an EMBL/GenBank/DDBJ whole genome shotgun (WGS) entry which is preliminary data.</text>
</comment>